<dbReference type="EMBL" id="JAPQFJ010000003">
    <property type="protein sequence ID" value="MCY6957979.1"/>
    <property type="molecule type" value="Genomic_DNA"/>
</dbReference>
<evidence type="ECO:0000313" key="2">
    <source>
        <dbReference type="EMBL" id="MCY6957979.1"/>
    </source>
</evidence>
<evidence type="ECO:0008006" key="4">
    <source>
        <dbReference type="Google" id="ProtNLM"/>
    </source>
</evidence>
<reference evidence="2" key="1">
    <citation type="submission" date="2022-12" db="EMBL/GenBank/DDBJ databases">
        <title>Clostridium sp. nov., isolated from industrial wastewater.</title>
        <authorList>
            <person name="Jiayan W."/>
        </authorList>
    </citation>
    <scope>NUCLEOTIDE SEQUENCE</scope>
    <source>
        <strain evidence="2">ZC22-4</strain>
    </source>
</reference>
<keyword evidence="1" id="KW-0472">Membrane</keyword>
<keyword evidence="1" id="KW-0812">Transmembrane</keyword>
<evidence type="ECO:0000313" key="3">
    <source>
        <dbReference type="Proteomes" id="UP001144612"/>
    </source>
</evidence>
<proteinExistence type="predicted"/>
<accession>A0ABT4DAC7</accession>
<feature type="transmembrane region" description="Helical" evidence="1">
    <location>
        <begin position="12"/>
        <end position="33"/>
    </location>
</feature>
<protein>
    <recommendedName>
        <fullName evidence="4">Transposase</fullName>
    </recommendedName>
</protein>
<dbReference type="Proteomes" id="UP001144612">
    <property type="component" value="Unassembled WGS sequence"/>
</dbReference>
<name>A0ABT4DAC7_9CLOT</name>
<organism evidence="2 3">
    <name type="scientific">Clostridium brassicae</name>
    <dbReference type="NCBI Taxonomy" id="2999072"/>
    <lineage>
        <taxon>Bacteria</taxon>
        <taxon>Bacillati</taxon>
        <taxon>Bacillota</taxon>
        <taxon>Clostridia</taxon>
        <taxon>Eubacteriales</taxon>
        <taxon>Clostridiaceae</taxon>
        <taxon>Clostridium</taxon>
    </lineage>
</organism>
<evidence type="ECO:0000256" key="1">
    <source>
        <dbReference type="SAM" id="Phobius"/>
    </source>
</evidence>
<gene>
    <name evidence="2" type="ORF">OW729_05090</name>
</gene>
<comment type="caution">
    <text evidence="2">The sequence shown here is derived from an EMBL/GenBank/DDBJ whole genome shotgun (WGS) entry which is preliminary data.</text>
</comment>
<keyword evidence="3" id="KW-1185">Reference proteome</keyword>
<dbReference type="RefSeq" id="WP_268060377.1">
    <property type="nucleotide sequence ID" value="NZ_JAPQFJ010000003.1"/>
</dbReference>
<sequence>MEQMLIMLKHSLKELVFCLVMLQVAGLLFYMLIPKSILKSFRIIGRCIKTILIQAKNACLHLITNYKNKKQLSYGRKKVADGKIINLSKYQKAK</sequence>
<keyword evidence="1" id="KW-1133">Transmembrane helix</keyword>